<keyword evidence="11" id="KW-1185">Reference proteome</keyword>
<dbReference type="GO" id="GO:0009897">
    <property type="term" value="C:external side of plasma membrane"/>
    <property type="evidence" value="ECO:0007669"/>
    <property type="project" value="TreeGrafter"/>
</dbReference>
<evidence type="ECO:0000256" key="1">
    <source>
        <dbReference type="ARBA" id="ARBA00004370"/>
    </source>
</evidence>
<dbReference type="OrthoDB" id="9898017at2759"/>
<dbReference type="GO" id="GO:0050863">
    <property type="term" value="P:regulation of T cell activation"/>
    <property type="evidence" value="ECO:0007669"/>
    <property type="project" value="UniProtKB-ARBA"/>
</dbReference>
<organism evidence="10 11">
    <name type="scientific">Onychostoma macrolepis</name>
    <dbReference type="NCBI Taxonomy" id="369639"/>
    <lineage>
        <taxon>Eukaryota</taxon>
        <taxon>Metazoa</taxon>
        <taxon>Chordata</taxon>
        <taxon>Craniata</taxon>
        <taxon>Vertebrata</taxon>
        <taxon>Euteleostomi</taxon>
        <taxon>Actinopterygii</taxon>
        <taxon>Neopterygii</taxon>
        <taxon>Teleostei</taxon>
        <taxon>Ostariophysi</taxon>
        <taxon>Cypriniformes</taxon>
        <taxon>Cyprinidae</taxon>
        <taxon>Acrossocheilinae</taxon>
        <taxon>Onychostoma</taxon>
    </lineage>
</organism>
<dbReference type="GO" id="GO:0005102">
    <property type="term" value="F:signaling receptor binding"/>
    <property type="evidence" value="ECO:0007669"/>
    <property type="project" value="TreeGrafter"/>
</dbReference>
<comment type="subcellular location">
    <subcellularLocation>
        <location evidence="1">Membrane</location>
    </subcellularLocation>
</comment>
<evidence type="ECO:0000256" key="3">
    <source>
        <dbReference type="ARBA" id="ARBA00023136"/>
    </source>
</evidence>
<dbReference type="GO" id="GO:0001817">
    <property type="term" value="P:regulation of cytokine production"/>
    <property type="evidence" value="ECO:0007669"/>
    <property type="project" value="TreeGrafter"/>
</dbReference>
<evidence type="ECO:0000256" key="5">
    <source>
        <dbReference type="ARBA" id="ARBA00023180"/>
    </source>
</evidence>
<dbReference type="SUPFAM" id="SSF48726">
    <property type="entry name" value="Immunoglobulin"/>
    <property type="match status" value="1"/>
</dbReference>
<feature type="coiled-coil region" evidence="7">
    <location>
        <begin position="191"/>
        <end position="378"/>
    </location>
</feature>
<dbReference type="SMART" id="SM00409">
    <property type="entry name" value="IG"/>
    <property type="match status" value="1"/>
</dbReference>
<dbReference type="GO" id="GO:1903037">
    <property type="term" value="P:regulation of leukocyte cell-cell adhesion"/>
    <property type="evidence" value="ECO:0007669"/>
    <property type="project" value="UniProtKB-ARBA"/>
</dbReference>
<dbReference type="PANTHER" id="PTHR24100">
    <property type="entry name" value="BUTYROPHILIN"/>
    <property type="match status" value="1"/>
</dbReference>
<dbReference type="InterPro" id="IPR013106">
    <property type="entry name" value="Ig_V-set"/>
</dbReference>
<gene>
    <name evidence="10" type="ORF">G5714_005379</name>
</gene>
<evidence type="ECO:0000313" key="10">
    <source>
        <dbReference type="EMBL" id="KAF4112834.1"/>
    </source>
</evidence>
<dbReference type="PROSITE" id="PS50835">
    <property type="entry name" value="IG_LIKE"/>
    <property type="match status" value="1"/>
</dbReference>
<feature type="domain" description="Ig-like" evidence="9">
    <location>
        <begin position="14"/>
        <end position="113"/>
    </location>
</feature>
<dbReference type="FunFam" id="2.60.40.10:FF:000142">
    <property type="entry name" value="V-set domain-containing T-cell activation inhibitor 1"/>
    <property type="match status" value="1"/>
</dbReference>
<dbReference type="Gene3D" id="2.60.40.10">
    <property type="entry name" value="Immunoglobulins"/>
    <property type="match status" value="1"/>
</dbReference>
<dbReference type="InterPro" id="IPR013783">
    <property type="entry name" value="Ig-like_fold"/>
</dbReference>
<dbReference type="InterPro" id="IPR050504">
    <property type="entry name" value="IgSF_BTN/MOG"/>
</dbReference>
<evidence type="ECO:0000313" key="11">
    <source>
        <dbReference type="Proteomes" id="UP000579812"/>
    </source>
</evidence>
<dbReference type="InterPro" id="IPR007110">
    <property type="entry name" value="Ig-like_dom"/>
</dbReference>
<dbReference type="Pfam" id="PF07686">
    <property type="entry name" value="V-set"/>
    <property type="match status" value="1"/>
</dbReference>
<protein>
    <recommendedName>
        <fullName evidence="9">Ig-like domain-containing protein</fullName>
    </recommendedName>
</protein>
<evidence type="ECO:0000256" key="2">
    <source>
        <dbReference type="ARBA" id="ARBA00022729"/>
    </source>
</evidence>
<evidence type="ECO:0000256" key="4">
    <source>
        <dbReference type="ARBA" id="ARBA00023157"/>
    </source>
</evidence>
<reference evidence="10 11" key="1">
    <citation type="submission" date="2020-04" db="EMBL/GenBank/DDBJ databases">
        <title>Chromosome-level genome assembly of a cyprinid fish Onychostoma macrolepis by integration of Nanopore Sequencing, Bionano and Hi-C technology.</title>
        <authorList>
            <person name="Wang D."/>
        </authorList>
    </citation>
    <scope>NUCLEOTIDE SEQUENCE [LARGE SCALE GENOMIC DNA]</scope>
    <source>
        <strain evidence="10">SWU-2019</strain>
        <tissue evidence="10">Muscle</tissue>
    </source>
</reference>
<evidence type="ECO:0000259" key="9">
    <source>
        <dbReference type="PROSITE" id="PS50835"/>
    </source>
</evidence>
<evidence type="ECO:0000256" key="8">
    <source>
        <dbReference type="SAM" id="MobiDB-lite"/>
    </source>
</evidence>
<feature type="region of interest" description="Disordered" evidence="8">
    <location>
        <begin position="396"/>
        <end position="426"/>
    </location>
</feature>
<keyword evidence="7" id="KW-0175">Coiled coil</keyword>
<comment type="caution">
    <text evidence="10">The sequence shown here is derived from an EMBL/GenBank/DDBJ whole genome shotgun (WGS) entry which is preliminary data.</text>
</comment>
<keyword evidence="2" id="KW-0732">Signal</keyword>
<dbReference type="InterPro" id="IPR003599">
    <property type="entry name" value="Ig_sub"/>
</dbReference>
<dbReference type="Proteomes" id="UP000579812">
    <property type="component" value="Unassembled WGS sequence"/>
</dbReference>
<dbReference type="InterPro" id="IPR036179">
    <property type="entry name" value="Ig-like_dom_sf"/>
</dbReference>
<dbReference type="GO" id="GO:0050852">
    <property type="term" value="P:T cell receptor signaling pathway"/>
    <property type="evidence" value="ECO:0007669"/>
    <property type="project" value="TreeGrafter"/>
</dbReference>
<name>A0A7J6D0X4_9TELE</name>
<dbReference type="AlphaFoldDB" id="A0A7J6D0X4"/>
<sequence length="426" mass="49928">MATVSSNEFHLIVPDKAHSAEVKLGSDATVPCHLSPEISAVDMEIRWFKETECVCLYKNREVTEGRSYRGRTGLSTEELDRGNVSLKLREFKESDIGVYLCQVISEDKTEEITVGVEEGAKKDTDVQPVNQPSEIQGRQVHLTLHESNSTWEENQKMKMEESALITELEVNYARVLHQTMFKLFKNQGKKLEQTEMQLKASEMDLERVLKQLETITEKSGLLQNEKCIDMKESHIQQIEKQLLQITKHIEEKQIQLEEKDTQLENMSKQMNEKEKLLECTIKEMETSKQQLETLRQEKMRHEEMLEKKEQLRISELNEKSKCLEETKSLLEERDRKIKDLEKEKERLDKELQDKDRRLKDSNAKLMQTVREVEKKQNQIQGKHTQLENIHKMLSEKMRHPENKAKELEASTCQSKEKETESTNLEK</sequence>
<keyword evidence="6" id="KW-0393">Immunoglobulin domain</keyword>
<keyword evidence="5" id="KW-0325">Glycoprotein</keyword>
<keyword evidence="3" id="KW-0472">Membrane</keyword>
<accession>A0A7J6D0X4</accession>
<proteinExistence type="predicted"/>
<evidence type="ECO:0000256" key="7">
    <source>
        <dbReference type="SAM" id="Coils"/>
    </source>
</evidence>
<keyword evidence="4" id="KW-1015">Disulfide bond</keyword>
<dbReference type="EMBL" id="JAAMOB010000005">
    <property type="protein sequence ID" value="KAF4112834.1"/>
    <property type="molecule type" value="Genomic_DNA"/>
</dbReference>
<dbReference type="PANTHER" id="PTHR24100:SF130">
    <property type="entry name" value="BUTYROPHILIN-LIKE PROTEIN 9"/>
    <property type="match status" value="1"/>
</dbReference>
<evidence type="ECO:0000256" key="6">
    <source>
        <dbReference type="ARBA" id="ARBA00023319"/>
    </source>
</evidence>